<feature type="domain" description="PAS" evidence="5">
    <location>
        <begin position="1"/>
        <end position="53"/>
    </location>
</feature>
<dbReference type="InterPro" id="IPR035965">
    <property type="entry name" value="PAS-like_dom_sf"/>
</dbReference>
<organism evidence="6 7">
    <name type="scientific">Pristionchus fissidentatus</name>
    <dbReference type="NCBI Taxonomy" id="1538716"/>
    <lineage>
        <taxon>Eukaryota</taxon>
        <taxon>Metazoa</taxon>
        <taxon>Ecdysozoa</taxon>
        <taxon>Nematoda</taxon>
        <taxon>Chromadorea</taxon>
        <taxon>Rhabditida</taxon>
        <taxon>Rhabditina</taxon>
        <taxon>Diplogasteromorpha</taxon>
        <taxon>Diplogasteroidea</taxon>
        <taxon>Neodiplogasteridae</taxon>
        <taxon>Pristionchus</taxon>
    </lineage>
</organism>
<evidence type="ECO:0000256" key="2">
    <source>
        <dbReference type="ARBA" id="ARBA00023015"/>
    </source>
</evidence>
<accession>A0AAV5UTI9</accession>
<dbReference type="PANTHER" id="PTHR23043:SF39">
    <property type="entry name" value="DYSFUSION, ISOFORM D"/>
    <property type="match status" value="1"/>
</dbReference>
<dbReference type="GO" id="GO:0005634">
    <property type="term" value="C:nucleus"/>
    <property type="evidence" value="ECO:0007669"/>
    <property type="project" value="UniProtKB-SubCell"/>
</dbReference>
<dbReference type="SUPFAM" id="SSF55785">
    <property type="entry name" value="PYP-like sensor domain (PAS domain)"/>
    <property type="match status" value="1"/>
</dbReference>
<proteinExistence type="predicted"/>
<dbReference type="InterPro" id="IPR000014">
    <property type="entry name" value="PAS"/>
</dbReference>
<evidence type="ECO:0000256" key="4">
    <source>
        <dbReference type="ARBA" id="ARBA00023242"/>
    </source>
</evidence>
<dbReference type="Pfam" id="PF14598">
    <property type="entry name" value="PAS_11"/>
    <property type="match status" value="1"/>
</dbReference>
<dbReference type="GO" id="GO:0010557">
    <property type="term" value="P:positive regulation of macromolecule biosynthetic process"/>
    <property type="evidence" value="ECO:0007669"/>
    <property type="project" value="UniProtKB-ARBA"/>
</dbReference>
<protein>
    <recommendedName>
        <fullName evidence="5">PAS domain-containing protein</fullName>
    </recommendedName>
</protein>
<dbReference type="AlphaFoldDB" id="A0AAV5UTI9"/>
<dbReference type="GO" id="GO:0000977">
    <property type="term" value="F:RNA polymerase II transcription regulatory region sequence-specific DNA binding"/>
    <property type="evidence" value="ECO:0007669"/>
    <property type="project" value="TreeGrafter"/>
</dbReference>
<reference evidence="6" key="1">
    <citation type="submission" date="2023-10" db="EMBL/GenBank/DDBJ databases">
        <title>Genome assembly of Pristionchus species.</title>
        <authorList>
            <person name="Yoshida K."/>
            <person name="Sommer R.J."/>
        </authorList>
    </citation>
    <scope>NUCLEOTIDE SEQUENCE</scope>
    <source>
        <strain evidence="6">RS5133</strain>
    </source>
</reference>
<keyword evidence="3" id="KW-0804">Transcription</keyword>
<evidence type="ECO:0000256" key="3">
    <source>
        <dbReference type="ARBA" id="ARBA00023163"/>
    </source>
</evidence>
<comment type="caution">
    <text evidence="6">The sequence shown here is derived from an EMBL/GenBank/DDBJ whole genome shotgun (WGS) entry which is preliminary data.</text>
</comment>
<dbReference type="Gene3D" id="3.30.450.20">
    <property type="entry name" value="PAS domain"/>
    <property type="match status" value="2"/>
</dbReference>
<sequence length="235" mass="25902">IAGKLYYMSENASEHLGHSVEELMCQGDSLLDLLGSRDLPSSLSALSSLRSKSKDQVSFVCRMGLNRVVKRQSHQKFLLFSGHRIHSPSSSPLFAATVTPLLNPENIDCLATGSTTVFTAKLGLDLKLTQMDQLGYDYFPITRSSLNSTSIYSLIHPEDVQKLEKKHRILIEEPEGSVMLLVRLLSSQADFRYFHVVLSLCSLLPPMLPLLVSPEGKLLANGKTHCISAAFQALS</sequence>
<comment type="subcellular location">
    <subcellularLocation>
        <location evidence="1">Nucleus</location>
    </subcellularLocation>
</comment>
<gene>
    <name evidence="6" type="ORF">PFISCL1PPCAC_1305</name>
</gene>
<dbReference type="EMBL" id="BTSY01000001">
    <property type="protein sequence ID" value="GMT10008.1"/>
    <property type="molecule type" value="Genomic_DNA"/>
</dbReference>
<dbReference type="Proteomes" id="UP001432322">
    <property type="component" value="Unassembled WGS sequence"/>
</dbReference>
<keyword evidence="2" id="KW-0805">Transcription regulation</keyword>
<evidence type="ECO:0000259" key="5">
    <source>
        <dbReference type="PROSITE" id="PS50112"/>
    </source>
</evidence>
<keyword evidence="7" id="KW-1185">Reference proteome</keyword>
<feature type="non-terminal residue" evidence="6">
    <location>
        <position position="1"/>
    </location>
</feature>
<keyword evidence="4" id="KW-0539">Nucleus</keyword>
<evidence type="ECO:0000313" key="6">
    <source>
        <dbReference type="EMBL" id="GMT10008.1"/>
    </source>
</evidence>
<evidence type="ECO:0000313" key="7">
    <source>
        <dbReference type="Proteomes" id="UP001432322"/>
    </source>
</evidence>
<name>A0AAV5UTI9_9BILA</name>
<dbReference type="PANTHER" id="PTHR23043">
    <property type="entry name" value="HYPOXIA-INDUCIBLE FACTOR 1 ALPHA"/>
    <property type="match status" value="1"/>
</dbReference>
<dbReference type="PROSITE" id="PS50112">
    <property type="entry name" value="PAS"/>
    <property type="match status" value="1"/>
</dbReference>
<evidence type="ECO:0000256" key="1">
    <source>
        <dbReference type="ARBA" id="ARBA00004123"/>
    </source>
</evidence>
<dbReference type="GO" id="GO:0000981">
    <property type="term" value="F:DNA-binding transcription factor activity, RNA polymerase II-specific"/>
    <property type="evidence" value="ECO:0007669"/>
    <property type="project" value="TreeGrafter"/>
</dbReference>